<accession>A0ABU7M7E2</accession>
<dbReference type="InterPro" id="IPR027417">
    <property type="entry name" value="P-loop_NTPase"/>
</dbReference>
<name>A0ABU7M7E2_9ACTN</name>
<gene>
    <name evidence="2" type="ORF">VZC37_01700</name>
</gene>
<dbReference type="Gene3D" id="3.40.50.300">
    <property type="entry name" value="P-loop containing nucleotide triphosphate hydrolases"/>
    <property type="match status" value="1"/>
</dbReference>
<dbReference type="Proteomes" id="UP001347146">
    <property type="component" value="Unassembled WGS sequence"/>
</dbReference>
<evidence type="ECO:0000313" key="2">
    <source>
        <dbReference type="EMBL" id="MEE3849029.1"/>
    </source>
</evidence>
<feature type="domain" description="KAP NTPase" evidence="1">
    <location>
        <begin position="38"/>
        <end position="118"/>
    </location>
</feature>
<organism evidence="2 3">
    <name type="scientific">Gordonia sesuvii</name>
    <dbReference type="NCBI Taxonomy" id="3116777"/>
    <lineage>
        <taxon>Bacteria</taxon>
        <taxon>Bacillati</taxon>
        <taxon>Actinomycetota</taxon>
        <taxon>Actinomycetes</taxon>
        <taxon>Mycobacteriales</taxon>
        <taxon>Gordoniaceae</taxon>
        <taxon>Gordonia</taxon>
    </lineage>
</organism>
<proteinExistence type="predicted"/>
<reference evidence="2 3" key="1">
    <citation type="submission" date="2024-01" db="EMBL/GenBank/DDBJ databases">
        <title>Draft genome sequence of Gordonia sp. LSe1-13.</title>
        <authorList>
            <person name="Suphannarot A."/>
            <person name="Mingma R."/>
        </authorList>
    </citation>
    <scope>NUCLEOTIDE SEQUENCE [LARGE SCALE GENOMIC DNA]</scope>
    <source>
        <strain evidence="2 3">LSe1-13</strain>
    </source>
</reference>
<protein>
    <submittedName>
        <fullName evidence="2">P-loop NTPase fold protein</fullName>
    </submittedName>
</protein>
<evidence type="ECO:0000259" key="1">
    <source>
        <dbReference type="Pfam" id="PF07693"/>
    </source>
</evidence>
<dbReference type="Pfam" id="PF07693">
    <property type="entry name" value="KAP_NTPase"/>
    <property type="match status" value="1"/>
</dbReference>
<dbReference type="EMBL" id="JAZDUF010000001">
    <property type="protein sequence ID" value="MEE3849029.1"/>
    <property type="molecule type" value="Genomic_DNA"/>
</dbReference>
<dbReference type="SUPFAM" id="SSF52540">
    <property type="entry name" value="P-loop containing nucleoside triphosphate hydrolases"/>
    <property type="match status" value="1"/>
</dbReference>
<dbReference type="InterPro" id="IPR011646">
    <property type="entry name" value="KAP_P-loop"/>
</dbReference>
<sequence length="157" mass="17003">MIGRPSPRELELIRDGDLITDNRLSSGAGDLLEHAALARSVAEIALTAQTPVNIALFGAWGSGKSSIYTMITEHLKKVADRDVHVVRYDAWKYGGQDLKRNFIHSLATDLGEGNDSNYSDGLEREQSSARLDVVAWLKANQKSLWAGIGIATAIAAV</sequence>
<keyword evidence="3" id="KW-1185">Reference proteome</keyword>
<evidence type="ECO:0000313" key="3">
    <source>
        <dbReference type="Proteomes" id="UP001347146"/>
    </source>
</evidence>
<comment type="caution">
    <text evidence="2">The sequence shown here is derived from an EMBL/GenBank/DDBJ whole genome shotgun (WGS) entry which is preliminary data.</text>
</comment>
<dbReference type="RefSeq" id="WP_330430687.1">
    <property type="nucleotide sequence ID" value="NZ_JAZDUF010000001.1"/>
</dbReference>